<dbReference type="EMBL" id="JAWDEV010000001">
    <property type="protein sequence ID" value="MDU0268754.1"/>
    <property type="molecule type" value="Genomic_DNA"/>
</dbReference>
<gene>
    <name evidence="2" type="ORF">E1I98_06065</name>
    <name evidence="1" type="ORF">RVH45_02330</name>
</gene>
<evidence type="ECO:0000313" key="3">
    <source>
        <dbReference type="Proteomes" id="UP000294527"/>
    </source>
</evidence>
<dbReference type="Proteomes" id="UP000294527">
    <property type="component" value="Unassembled WGS sequence"/>
</dbReference>
<organism evidence="2 3">
    <name type="scientific">Phocaeicola dorei</name>
    <dbReference type="NCBI Taxonomy" id="357276"/>
    <lineage>
        <taxon>Bacteria</taxon>
        <taxon>Pseudomonadati</taxon>
        <taxon>Bacteroidota</taxon>
        <taxon>Bacteroidia</taxon>
        <taxon>Bacteroidales</taxon>
        <taxon>Bacteroidaceae</taxon>
        <taxon>Phocaeicola</taxon>
    </lineage>
</organism>
<protein>
    <recommendedName>
        <fullName evidence="4">DUF1828 domain-containing protein</fullName>
    </recommendedName>
</protein>
<dbReference type="AlphaFoldDB" id="A0A076IN34"/>
<dbReference type="Proteomes" id="UP001181086">
    <property type="component" value="Unassembled WGS sequence"/>
</dbReference>
<reference evidence="2 3" key="1">
    <citation type="journal article" date="2019" name="Nat. Microbiol.">
        <title>Genomic variation and strain-specific functional adaptation in the human gut microbiome during early life.</title>
        <authorList>
            <person name="Vatanen T."/>
            <person name="Plichta D.R."/>
            <person name="Somani J."/>
            <person name="Munch P.C."/>
            <person name="Arthur T.D."/>
            <person name="Hall A.B."/>
            <person name="Rudolf S."/>
            <person name="Oakeley E.J."/>
            <person name="Ke X."/>
            <person name="Young R.A."/>
            <person name="Haiser H.J."/>
            <person name="Kolde R."/>
            <person name="Yassour M."/>
            <person name="Luopajarvi K."/>
            <person name="Siljander H."/>
            <person name="Virtanen S.M."/>
            <person name="Ilonen J."/>
            <person name="Uibo R."/>
            <person name="Tillmann V."/>
            <person name="Mokurov S."/>
            <person name="Dorshakova N."/>
            <person name="Porter J.A."/>
            <person name="McHardy A.C."/>
            <person name="Lahdesmaki H."/>
            <person name="Vlamakis H."/>
            <person name="Huttenhower C."/>
            <person name="Knip M."/>
            <person name="Xavier R.J."/>
        </authorList>
    </citation>
    <scope>NUCLEOTIDE SEQUENCE [LARGE SCALE GENOMIC DNA]</scope>
    <source>
        <strain evidence="2 3">RJX1047</strain>
    </source>
</reference>
<proteinExistence type="predicted"/>
<evidence type="ECO:0000313" key="2">
    <source>
        <dbReference type="EMBL" id="TDA75946.1"/>
    </source>
</evidence>
<comment type="caution">
    <text evidence="2">The sequence shown here is derived from an EMBL/GenBank/DDBJ whole genome shotgun (WGS) entry which is preliminary data.</text>
</comment>
<accession>A0A076IN34</accession>
<evidence type="ECO:0008006" key="4">
    <source>
        <dbReference type="Google" id="ProtNLM"/>
    </source>
</evidence>
<name>A0A076IN34_9BACT</name>
<evidence type="ECO:0000313" key="1">
    <source>
        <dbReference type="EMBL" id="MDU0268754.1"/>
    </source>
</evidence>
<dbReference type="eggNOG" id="ENOG5032WM5">
    <property type="taxonomic scope" value="Bacteria"/>
</dbReference>
<sequence>MEDIIKIIIASFSSLWKVKKYGKTIEIITPFFTTNDCFVSVFLTEREGYYIITDGGWISENYYNNFFDSDDESYLRLFTYYKEQYSIRETESNNKIYYYKTTMKKELVPNLVLEVSNFISTVVSSSFIKFQDDKDKDLQKRFRTQVSNFLTAGFDKKELSFNGFIDERYKDIKFNAVVKRSDRFTLFNYVTGTTEFYFRGSIGRSNMNFQLINRTMLKKQIHRRVTVVNDQASGYKIEKLKQYLDLISDEAESVVVNWTNRKKLLEL</sequence>
<dbReference type="RefSeq" id="WP_038609541.1">
    <property type="nucleotide sequence ID" value="NZ_BAABZF010000001.1"/>
</dbReference>
<reference evidence="1" key="2">
    <citation type="submission" date="2023-10" db="EMBL/GenBank/DDBJ databases">
        <title>Genome of Potential pathogenic bacteria in Crohn's disease.</title>
        <authorList>
            <person name="Rodriguez-Palacios A."/>
        </authorList>
    </citation>
    <scope>NUCLEOTIDE SEQUENCE</scope>
    <source>
        <strain evidence="1">CavFT-hAR62</strain>
    </source>
</reference>
<dbReference type="KEGG" id="bdo:EL88_08560"/>
<dbReference type="EMBL" id="SLTU01000001">
    <property type="protein sequence ID" value="TDA75946.1"/>
    <property type="molecule type" value="Genomic_DNA"/>
</dbReference>